<evidence type="ECO:0000256" key="2">
    <source>
        <dbReference type="SAM" id="Phobius"/>
    </source>
</evidence>
<protein>
    <submittedName>
        <fullName evidence="4">DedA family protein</fullName>
    </submittedName>
</protein>
<evidence type="ECO:0000259" key="3">
    <source>
        <dbReference type="Pfam" id="PF09335"/>
    </source>
</evidence>
<accession>A0A4S3PL32</accession>
<comment type="similarity">
    <text evidence="1">Belongs to the DedA family.</text>
</comment>
<keyword evidence="2" id="KW-1133">Transmembrane helix</keyword>
<dbReference type="AlphaFoldDB" id="A0A4S3PL32"/>
<organism evidence="4 5">
    <name type="scientific">Bacillus timonensis</name>
    <dbReference type="NCBI Taxonomy" id="1033734"/>
    <lineage>
        <taxon>Bacteria</taxon>
        <taxon>Bacillati</taxon>
        <taxon>Bacillota</taxon>
        <taxon>Bacilli</taxon>
        <taxon>Bacillales</taxon>
        <taxon>Bacillaceae</taxon>
        <taxon>Bacillus</taxon>
    </lineage>
</organism>
<feature type="transmembrane region" description="Helical" evidence="2">
    <location>
        <begin position="56"/>
        <end position="84"/>
    </location>
</feature>
<dbReference type="Pfam" id="PF09335">
    <property type="entry name" value="VTT_dom"/>
    <property type="match status" value="1"/>
</dbReference>
<sequence length="200" mass="23304">MQINEVISIIQEHGYLGLYLWLWVGAFVIPLPNEMIVSTIGFFAAEDVFVPWKIFFITYLGIIAAVTTSYVFGRFAGNAMVFLMNKQNKMRRKIERALLMIEKYNTFALAFCYFVPGFRILFPFLFGFSKFSFIKFALILYTTIFIWVSLVFSVGYFAGEEFIEAFIKYYDIVVGLAVAALMVYVMVKIRRKRKLRKLSH</sequence>
<dbReference type="Proteomes" id="UP000306477">
    <property type="component" value="Unassembled WGS sequence"/>
</dbReference>
<feature type="transmembrane region" description="Helical" evidence="2">
    <location>
        <begin position="138"/>
        <end position="157"/>
    </location>
</feature>
<dbReference type="InterPro" id="IPR032816">
    <property type="entry name" value="VTT_dom"/>
</dbReference>
<feature type="transmembrane region" description="Helical" evidence="2">
    <location>
        <begin position="20"/>
        <end position="44"/>
    </location>
</feature>
<evidence type="ECO:0000313" key="4">
    <source>
        <dbReference type="EMBL" id="THE10129.1"/>
    </source>
</evidence>
<feature type="transmembrane region" description="Helical" evidence="2">
    <location>
        <begin position="169"/>
        <end position="187"/>
    </location>
</feature>
<keyword evidence="5" id="KW-1185">Reference proteome</keyword>
<dbReference type="PANTHER" id="PTHR42709">
    <property type="entry name" value="ALKALINE PHOSPHATASE LIKE PROTEIN"/>
    <property type="match status" value="1"/>
</dbReference>
<dbReference type="InterPro" id="IPR051311">
    <property type="entry name" value="DedA_domain"/>
</dbReference>
<proteinExistence type="inferred from homology"/>
<keyword evidence="2" id="KW-0472">Membrane</keyword>
<evidence type="ECO:0000256" key="1">
    <source>
        <dbReference type="ARBA" id="ARBA00010792"/>
    </source>
</evidence>
<feature type="transmembrane region" description="Helical" evidence="2">
    <location>
        <begin position="104"/>
        <end position="126"/>
    </location>
</feature>
<name>A0A4S3PL32_9BACI</name>
<feature type="domain" description="VTT" evidence="3">
    <location>
        <begin position="36"/>
        <end position="156"/>
    </location>
</feature>
<dbReference type="PANTHER" id="PTHR42709:SF9">
    <property type="entry name" value="ALKALINE PHOSPHATASE LIKE PROTEIN"/>
    <property type="match status" value="1"/>
</dbReference>
<keyword evidence="2" id="KW-0812">Transmembrane</keyword>
<comment type="caution">
    <text evidence="4">The sequence shown here is derived from an EMBL/GenBank/DDBJ whole genome shotgun (WGS) entry which is preliminary data.</text>
</comment>
<dbReference type="EMBL" id="SLUB01000053">
    <property type="protein sequence ID" value="THE10129.1"/>
    <property type="molecule type" value="Genomic_DNA"/>
</dbReference>
<reference evidence="4 5" key="1">
    <citation type="journal article" date="2019" name="Indoor Air">
        <title>Impacts of indoor surface finishes on bacterial viability.</title>
        <authorList>
            <person name="Hu J."/>
            <person name="Maamar S.B."/>
            <person name="Glawe A.J."/>
            <person name="Gottel N."/>
            <person name="Gilbert J.A."/>
            <person name="Hartmann E.M."/>
        </authorList>
    </citation>
    <scope>NUCLEOTIDE SEQUENCE [LARGE SCALE GENOMIC DNA]</scope>
    <source>
        <strain evidence="4 5">AF060A6</strain>
    </source>
</reference>
<dbReference type="RefSeq" id="WP_136381302.1">
    <property type="nucleotide sequence ID" value="NZ_SLUB01000053.1"/>
</dbReference>
<gene>
    <name evidence="4" type="ORF">E1I69_19825</name>
</gene>
<dbReference type="GO" id="GO:0005886">
    <property type="term" value="C:plasma membrane"/>
    <property type="evidence" value="ECO:0007669"/>
    <property type="project" value="TreeGrafter"/>
</dbReference>
<dbReference type="STRING" id="1033734.GCA_000285535_01711"/>
<dbReference type="OrthoDB" id="9782291at2"/>
<evidence type="ECO:0000313" key="5">
    <source>
        <dbReference type="Proteomes" id="UP000306477"/>
    </source>
</evidence>